<sequence length="82" mass="9526">MKPKQQDVAIILLFHLPWQQQQLFTKCFASNYPSLTLLVPFLTKHTNYHSINLPISLSFADFCGLFKLLGFMFTPMVQFQDS</sequence>
<evidence type="ECO:0000313" key="1">
    <source>
        <dbReference type="EMBL" id="KAI3670120.1"/>
    </source>
</evidence>
<protein>
    <submittedName>
        <fullName evidence="1">Uncharacterized protein</fullName>
    </submittedName>
</protein>
<reference evidence="2" key="1">
    <citation type="journal article" date="2022" name="Mol. Ecol. Resour.">
        <title>The genomes of chicory, endive, great burdock and yacon provide insights into Asteraceae palaeo-polyploidization history and plant inulin production.</title>
        <authorList>
            <person name="Fan W."/>
            <person name="Wang S."/>
            <person name="Wang H."/>
            <person name="Wang A."/>
            <person name="Jiang F."/>
            <person name="Liu H."/>
            <person name="Zhao H."/>
            <person name="Xu D."/>
            <person name="Zhang Y."/>
        </authorList>
    </citation>
    <scope>NUCLEOTIDE SEQUENCE [LARGE SCALE GENOMIC DNA]</scope>
    <source>
        <strain evidence="2">cv. Niubang</strain>
    </source>
</reference>
<reference evidence="1 2" key="2">
    <citation type="journal article" date="2022" name="Mol. Ecol. Resour.">
        <title>The genomes of chicory, endive, great burdock and yacon provide insights into Asteraceae paleo-polyploidization history and plant inulin production.</title>
        <authorList>
            <person name="Fan W."/>
            <person name="Wang S."/>
            <person name="Wang H."/>
            <person name="Wang A."/>
            <person name="Jiang F."/>
            <person name="Liu H."/>
            <person name="Zhao H."/>
            <person name="Xu D."/>
            <person name="Zhang Y."/>
        </authorList>
    </citation>
    <scope>NUCLEOTIDE SEQUENCE [LARGE SCALE GENOMIC DNA]</scope>
    <source>
        <strain evidence="2">cv. Niubang</strain>
    </source>
</reference>
<name>A0ACB8XQ29_ARCLA</name>
<dbReference type="EMBL" id="CM042062">
    <property type="protein sequence ID" value="KAI3670120.1"/>
    <property type="molecule type" value="Genomic_DNA"/>
</dbReference>
<gene>
    <name evidence="1" type="ORF">L6452_41766</name>
</gene>
<keyword evidence="2" id="KW-1185">Reference proteome</keyword>
<comment type="caution">
    <text evidence="1">The sequence shown here is derived from an EMBL/GenBank/DDBJ whole genome shotgun (WGS) entry which is preliminary data.</text>
</comment>
<organism evidence="1 2">
    <name type="scientific">Arctium lappa</name>
    <name type="common">Greater burdock</name>
    <name type="synonym">Lappa major</name>
    <dbReference type="NCBI Taxonomy" id="4217"/>
    <lineage>
        <taxon>Eukaryota</taxon>
        <taxon>Viridiplantae</taxon>
        <taxon>Streptophyta</taxon>
        <taxon>Embryophyta</taxon>
        <taxon>Tracheophyta</taxon>
        <taxon>Spermatophyta</taxon>
        <taxon>Magnoliopsida</taxon>
        <taxon>eudicotyledons</taxon>
        <taxon>Gunneridae</taxon>
        <taxon>Pentapetalae</taxon>
        <taxon>asterids</taxon>
        <taxon>campanulids</taxon>
        <taxon>Asterales</taxon>
        <taxon>Asteraceae</taxon>
        <taxon>Carduoideae</taxon>
        <taxon>Cardueae</taxon>
        <taxon>Arctiinae</taxon>
        <taxon>Arctium</taxon>
    </lineage>
</organism>
<dbReference type="Proteomes" id="UP001055879">
    <property type="component" value="Linkage Group LG16"/>
</dbReference>
<evidence type="ECO:0000313" key="2">
    <source>
        <dbReference type="Proteomes" id="UP001055879"/>
    </source>
</evidence>
<proteinExistence type="predicted"/>
<accession>A0ACB8XQ29</accession>